<keyword evidence="1" id="KW-0489">Methyltransferase</keyword>
<dbReference type="OrthoDB" id="9786165at2"/>
<dbReference type="RefSeq" id="WP_144301718.1">
    <property type="nucleotide sequence ID" value="NZ_QMIE01000002.1"/>
</dbReference>
<dbReference type="InterPro" id="IPR019734">
    <property type="entry name" value="TPR_rpt"/>
</dbReference>
<dbReference type="InterPro" id="IPR000780">
    <property type="entry name" value="CheR_MeTrfase"/>
</dbReference>
<dbReference type="Pfam" id="PF13432">
    <property type="entry name" value="TPR_16"/>
    <property type="match status" value="2"/>
</dbReference>
<dbReference type="InterPro" id="IPR050903">
    <property type="entry name" value="Bact_Chemotaxis_MeTrfase"/>
</dbReference>
<keyword evidence="7" id="KW-1185">Reference proteome</keyword>
<dbReference type="EMBL" id="QMIE01000002">
    <property type="protein sequence ID" value="TVM19362.1"/>
    <property type="molecule type" value="Genomic_DNA"/>
</dbReference>
<dbReference type="Pfam" id="PF01739">
    <property type="entry name" value="CheR"/>
    <property type="match status" value="1"/>
</dbReference>
<dbReference type="PROSITE" id="PS50005">
    <property type="entry name" value="TPR"/>
    <property type="match status" value="1"/>
</dbReference>
<dbReference type="Gene3D" id="3.40.50.150">
    <property type="entry name" value="Vaccinia Virus protein VP39"/>
    <property type="match status" value="1"/>
</dbReference>
<dbReference type="SUPFAM" id="SSF48452">
    <property type="entry name" value="TPR-like"/>
    <property type="match status" value="1"/>
</dbReference>
<dbReference type="GO" id="GO:0008757">
    <property type="term" value="F:S-adenosylmethionine-dependent methyltransferase activity"/>
    <property type="evidence" value="ECO:0007669"/>
    <property type="project" value="InterPro"/>
</dbReference>
<keyword evidence="4" id="KW-0802">TPR repeat</keyword>
<dbReference type="Gene3D" id="1.25.40.10">
    <property type="entry name" value="Tetratricopeptide repeat domain"/>
    <property type="match status" value="1"/>
</dbReference>
<evidence type="ECO:0000259" key="5">
    <source>
        <dbReference type="PROSITE" id="PS50123"/>
    </source>
</evidence>
<gene>
    <name evidence="6" type="ORF">DPQ33_03100</name>
</gene>
<protein>
    <recommendedName>
        <fullName evidence="5">CheR-type methyltransferase domain-containing protein</fullName>
    </recommendedName>
</protein>
<dbReference type="GO" id="GO:0032259">
    <property type="term" value="P:methylation"/>
    <property type="evidence" value="ECO:0007669"/>
    <property type="project" value="UniProtKB-KW"/>
</dbReference>
<dbReference type="PRINTS" id="PR00996">
    <property type="entry name" value="CHERMTFRASE"/>
</dbReference>
<dbReference type="AlphaFoldDB" id="A0A7M3MI45"/>
<keyword evidence="3" id="KW-0949">S-adenosyl-L-methionine</keyword>
<proteinExistence type="predicted"/>
<dbReference type="SUPFAM" id="SSF53335">
    <property type="entry name" value="S-adenosyl-L-methionine-dependent methyltransferases"/>
    <property type="match status" value="1"/>
</dbReference>
<comment type="caution">
    <text evidence="6">The sequence shown here is derived from an EMBL/GenBank/DDBJ whole genome shotgun (WGS) entry which is preliminary data.</text>
</comment>
<sequence length="526" mass="58033">MTSVLSSDALDTLAAMVLERWGLLFPEDRHKDLRRGVEAAATGLGLPTRTFLEMLLREPAHPSRGKLLSILVEKLTVGESYFFRETRSIHALDESLLPALIHAGAQEGTRRLRLWSAGCATGEEPYTLSILLDRVLRRMGERREAWDVEILATDINREFLRRARTGVYRPWSFRAAPPWLREQYFEQVGDNRWRVKDEVRDSVRFKIFNLCAGDAHLERGHGMDIILCRNVLIYFSYEKMTCALKTLRRHLAKNGRLITSPTETAHVLETGVFKPCRELDMLAFCRSDAEPVSKFQAPLPYAYPKPDTPIEASGADMAATQSPAGTAHVPAPPTQEPRISDHAVVAPSTAPPTVDEAGGVLEAAEAALAQGDLQRAEALAKKYLDGNGSSPSGTQAARAKALVARALSSRGKLEDALAWAAGAVESESMNPEHRFHQGVILQELGRIDEAAASLEQALYLDPSLPMARFSLGLLARRKGNESAAQRHFMRLLAVLDQLDGDEPVPLSEGLSAARLRELVESLLLSR</sequence>
<dbReference type="InterPro" id="IPR022642">
    <property type="entry name" value="CheR_C"/>
</dbReference>
<dbReference type="SMART" id="SM00028">
    <property type="entry name" value="TPR"/>
    <property type="match status" value="2"/>
</dbReference>
<feature type="domain" description="CheR-type methyltransferase" evidence="5">
    <location>
        <begin position="1"/>
        <end position="264"/>
    </location>
</feature>
<name>A0A7M3MI45_9BACT</name>
<evidence type="ECO:0000313" key="6">
    <source>
        <dbReference type="EMBL" id="TVM19362.1"/>
    </source>
</evidence>
<dbReference type="PROSITE" id="PS50123">
    <property type="entry name" value="CHER"/>
    <property type="match status" value="1"/>
</dbReference>
<dbReference type="InterPro" id="IPR029063">
    <property type="entry name" value="SAM-dependent_MTases_sf"/>
</dbReference>
<evidence type="ECO:0000256" key="2">
    <source>
        <dbReference type="ARBA" id="ARBA00022679"/>
    </source>
</evidence>
<accession>A0A7M3MI45</accession>
<evidence type="ECO:0000256" key="1">
    <source>
        <dbReference type="ARBA" id="ARBA00022603"/>
    </source>
</evidence>
<dbReference type="Proteomes" id="UP000448292">
    <property type="component" value="Unassembled WGS sequence"/>
</dbReference>
<organism evidence="6 7">
    <name type="scientific">Oceanidesulfovibrio indonesiensis</name>
    <dbReference type="NCBI Taxonomy" id="54767"/>
    <lineage>
        <taxon>Bacteria</taxon>
        <taxon>Pseudomonadati</taxon>
        <taxon>Thermodesulfobacteriota</taxon>
        <taxon>Desulfovibrionia</taxon>
        <taxon>Desulfovibrionales</taxon>
        <taxon>Desulfovibrionaceae</taxon>
        <taxon>Oceanidesulfovibrio</taxon>
    </lineage>
</organism>
<evidence type="ECO:0000256" key="4">
    <source>
        <dbReference type="PROSITE-ProRule" id="PRU00339"/>
    </source>
</evidence>
<keyword evidence="2" id="KW-0808">Transferase</keyword>
<evidence type="ECO:0000256" key="3">
    <source>
        <dbReference type="ARBA" id="ARBA00022691"/>
    </source>
</evidence>
<dbReference type="SMART" id="SM00138">
    <property type="entry name" value="MeTrc"/>
    <property type="match status" value="1"/>
</dbReference>
<dbReference type="PANTHER" id="PTHR24422:SF19">
    <property type="entry name" value="CHEMOTAXIS PROTEIN METHYLTRANSFERASE"/>
    <property type="match status" value="1"/>
</dbReference>
<reference evidence="6 7" key="1">
    <citation type="submission" date="2018-06" db="EMBL/GenBank/DDBJ databases">
        <title>Complete genome of Desulfovibrio indonesiensis P37SLT.</title>
        <authorList>
            <person name="Crispim J.S."/>
            <person name="Vidigal P.M.P."/>
            <person name="Silva L.C.F."/>
            <person name="Laguardia C.N."/>
            <person name="Araujo L.C."/>
            <person name="Dias R.S."/>
            <person name="Sousa M.P."/>
            <person name="Paula S.O."/>
            <person name="Silva C."/>
        </authorList>
    </citation>
    <scope>NUCLEOTIDE SEQUENCE [LARGE SCALE GENOMIC DNA]</scope>
    <source>
        <strain evidence="6 7">P37SLT</strain>
    </source>
</reference>
<feature type="repeat" description="TPR" evidence="4">
    <location>
        <begin position="431"/>
        <end position="464"/>
    </location>
</feature>
<dbReference type="PANTHER" id="PTHR24422">
    <property type="entry name" value="CHEMOTAXIS PROTEIN METHYLTRANSFERASE"/>
    <property type="match status" value="1"/>
</dbReference>
<dbReference type="InterPro" id="IPR011990">
    <property type="entry name" value="TPR-like_helical_dom_sf"/>
</dbReference>
<evidence type="ECO:0000313" key="7">
    <source>
        <dbReference type="Proteomes" id="UP000448292"/>
    </source>
</evidence>